<reference evidence="7" key="1">
    <citation type="submission" date="2020-05" db="EMBL/GenBank/DDBJ databases">
        <authorList>
            <person name="Chiriac C."/>
            <person name="Salcher M."/>
            <person name="Ghai R."/>
            <person name="Kavagutti S V."/>
        </authorList>
    </citation>
    <scope>NUCLEOTIDE SEQUENCE</scope>
</reference>
<evidence type="ECO:0000256" key="5">
    <source>
        <dbReference type="ARBA" id="ARBA00023136"/>
    </source>
</evidence>
<gene>
    <name evidence="7" type="ORF">UFOPK2925_00239</name>
    <name evidence="8" type="ORF">UFOPK3789_00511</name>
</gene>
<comment type="subcellular location">
    <subcellularLocation>
        <location evidence="1">Cell membrane</location>
        <topology evidence="1">Multi-pass membrane protein</topology>
    </subcellularLocation>
</comment>
<evidence type="ECO:0000313" key="8">
    <source>
        <dbReference type="EMBL" id="CAB4948154.1"/>
    </source>
</evidence>
<feature type="transmembrane region" description="Helical" evidence="6">
    <location>
        <begin position="44"/>
        <end position="64"/>
    </location>
</feature>
<protein>
    <submittedName>
        <fullName evidence="7">Unannotated protein</fullName>
    </submittedName>
</protein>
<dbReference type="GO" id="GO:0005886">
    <property type="term" value="C:plasma membrane"/>
    <property type="evidence" value="ECO:0007669"/>
    <property type="project" value="UniProtKB-SubCell"/>
</dbReference>
<evidence type="ECO:0000313" key="7">
    <source>
        <dbReference type="EMBL" id="CAB4770485.1"/>
    </source>
</evidence>
<feature type="transmembrane region" description="Helical" evidence="6">
    <location>
        <begin position="70"/>
        <end position="93"/>
    </location>
</feature>
<dbReference type="Pfam" id="PF03626">
    <property type="entry name" value="COX4_pro"/>
    <property type="match status" value="1"/>
</dbReference>
<evidence type="ECO:0000256" key="2">
    <source>
        <dbReference type="ARBA" id="ARBA00022475"/>
    </source>
</evidence>
<feature type="transmembrane region" description="Helical" evidence="6">
    <location>
        <begin position="105"/>
        <end position="128"/>
    </location>
</feature>
<evidence type="ECO:0000256" key="6">
    <source>
        <dbReference type="SAM" id="Phobius"/>
    </source>
</evidence>
<dbReference type="EMBL" id="CAFBNL010000019">
    <property type="protein sequence ID" value="CAB4948154.1"/>
    <property type="molecule type" value="Genomic_DNA"/>
</dbReference>
<evidence type="ECO:0000256" key="3">
    <source>
        <dbReference type="ARBA" id="ARBA00022692"/>
    </source>
</evidence>
<sequence>MSDTTTAPELTAEIEPAKHHMLEGASDLEMLPGELHPHPSPFQYVMIAVILCVITAAEVGAYYLDEAVSKGAITAILIFGALAKFFIVTGWYMHLKTDAKIFRRFFILGVTGAFMLFTILLLTLSGLADV</sequence>
<keyword evidence="5 6" id="KW-0472">Membrane</keyword>
<organism evidence="7">
    <name type="scientific">freshwater metagenome</name>
    <dbReference type="NCBI Taxonomy" id="449393"/>
    <lineage>
        <taxon>unclassified sequences</taxon>
        <taxon>metagenomes</taxon>
        <taxon>ecological metagenomes</taxon>
    </lineage>
</organism>
<evidence type="ECO:0000256" key="4">
    <source>
        <dbReference type="ARBA" id="ARBA00022989"/>
    </source>
</evidence>
<dbReference type="AlphaFoldDB" id="A0A6J6VHT9"/>
<proteinExistence type="predicted"/>
<keyword evidence="2" id="KW-1003">Cell membrane</keyword>
<dbReference type="EMBL" id="CAEZZU010000017">
    <property type="protein sequence ID" value="CAB4770485.1"/>
    <property type="molecule type" value="Genomic_DNA"/>
</dbReference>
<dbReference type="InterPro" id="IPR005171">
    <property type="entry name" value="Cyt_c_oxidase_su4_prok"/>
</dbReference>
<accession>A0A6J6VHT9</accession>
<name>A0A6J6VHT9_9ZZZZ</name>
<keyword evidence="4 6" id="KW-1133">Transmembrane helix</keyword>
<keyword evidence="3 6" id="KW-0812">Transmembrane</keyword>
<evidence type="ECO:0000256" key="1">
    <source>
        <dbReference type="ARBA" id="ARBA00004651"/>
    </source>
</evidence>